<feature type="transmembrane region" description="Helical" evidence="1">
    <location>
        <begin position="12"/>
        <end position="35"/>
    </location>
</feature>
<dbReference type="EMBL" id="JAJSOW010000004">
    <property type="protein sequence ID" value="KAI9192085.1"/>
    <property type="molecule type" value="Genomic_DNA"/>
</dbReference>
<keyword evidence="1" id="KW-0472">Membrane</keyword>
<comment type="caution">
    <text evidence="2">The sequence shown here is derived from an EMBL/GenBank/DDBJ whole genome shotgun (WGS) entry which is preliminary data.</text>
</comment>
<evidence type="ECO:0000256" key="1">
    <source>
        <dbReference type="SAM" id="Phobius"/>
    </source>
</evidence>
<reference evidence="2" key="2">
    <citation type="submission" date="2023-02" db="EMBL/GenBank/DDBJ databases">
        <authorList>
            <person name="Swenson N.G."/>
            <person name="Wegrzyn J.L."/>
            <person name="Mcevoy S.L."/>
        </authorList>
    </citation>
    <scope>NUCLEOTIDE SEQUENCE</scope>
    <source>
        <strain evidence="2">91603</strain>
        <tissue evidence="2">Leaf</tissue>
    </source>
</reference>
<protein>
    <submittedName>
        <fullName evidence="2">Uncharacterized protein</fullName>
    </submittedName>
</protein>
<keyword evidence="3" id="KW-1185">Reference proteome</keyword>
<accession>A0AAD5JC42</accession>
<organism evidence="2 3">
    <name type="scientific">Acer negundo</name>
    <name type="common">Box elder</name>
    <dbReference type="NCBI Taxonomy" id="4023"/>
    <lineage>
        <taxon>Eukaryota</taxon>
        <taxon>Viridiplantae</taxon>
        <taxon>Streptophyta</taxon>
        <taxon>Embryophyta</taxon>
        <taxon>Tracheophyta</taxon>
        <taxon>Spermatophyta</taxon>
        <taxon>Magnoliopsida</taxon>
        <taxon>eudicotyledons</taxon>
        <taxon>Gunneridae</taxon>
        <taxon>Pentapetalae</taxon>
        <taxon>rosids</taxon>
        <taxon>malvids</taxon>
        <taxon>Sapindales</taxon>
        <taxon>Sapindaceae</taxon>
        <taxon>Hippocastanoideae</taxon>
        <taxon>Acereae</taxon>
        <taxon>Acer</taxon>
    </lineage>
</organism>
<keyword evidence="1" id="KW-0812">Transmembrane</keyword>
<dbReference type="AlphaFoldDB" id="A0AAD5JC42"/>
<name>A0AAD5JC42_ACENE</name>
<gene>
    <name evidence="2" type="ORF">LWI28_018150</name>
</gene>
<evidence type="ECO:0000313" key="3">
    <source>
        <dbReference type="Proteomes" id="UP001064489"/>
    </source>
</evidence>
<evidence type="ECO:0000313" key="2">
    <source>
        <dbReference type="EMBL" id="KAI9192085.1"/>
    </source>
</evidence>
<sequence length="79" mass="8085">MPHKFIRKKAWWVFSGLVGGGWILRVVGGVSRFVLATAAVEVSGFERAGTGGSGLCGGDGVGLVADGGGGLGDRRNRKI</sequence>
<keyword evidence="1" id="KW-1133">Transmembrane helix</keyword>
<proteinExistence type="predicted"/>
<reference evidence="2" key="1">
    <citation type="journal article" date="2022" name="Plant J.">
        <title>Strategies of tolerance reflected in two North American maple genomes.</title>
        <authorList>
            <person name="McEvoy S.L."/>
            <person name="Sezen U.U."/>
            <person name="Trouern-Trend A."/>
            <person name="McMahon S.M."/>
            <person name="Schaberg P.G."/>
            <person name="Yang J."/>
            <person name="Wegrzyn J.L."/>
            <person name="Swenson N.G."/>
        </authorList>
    </citation>
    <scope>NUCLEOTIDE SEQUENCE</scope>
    <source>
        <strain evidence="2">91603</strain>
    </source>
</reference>
<dbReference type="Proteomes" id="UP001064489">
    <property type="component" value="Chromosome 6"/>
</dbReference>